<evidence type="ECO:0000256" key="2">
    <source>
        <dbReference type="ARBA" id="ARBA00022741"/>
    </source>
</evidence>
<keyword evidence="2 6" id="KW-0547">Nucleotide-binding</keyword>
<dbReference type="NCBIfam" id="NF010539">
    <property type="entry name" value="PRK13927.1"/>
    <property type="match status" value="1"/>
</dbReference>
<feature type="binding site" evidence="6">
    <location>
        <begin position="169"/>
        <end position="171"/>
    </location>
    <ligand>
        <name>ATP</name>
        <dbReference type="ChEBI" id="CHEBI:30616"/>
    </ligand>
</feature>
<comment type="similarity">
    <text evidence="5 6">Belongs to the FtsA/MreB family.</text>
</comment>
<dbReference type="HAMAP" id="MF_02207">
    <property type="entry name" value="MreB"/>
    <property type="match status" value="1"/>
</dbReference>
<evidence type="ECO:0000256" key="1">
    <source>
        <dbReference type="ARBA" id="ARBA00022490"/>
    </source>
</evidence>
<dbReference type="InterPro" id="IPR056546">
    <property type="entry name" value="MreB_MamK-like"/>
</dbReference>
<evidence type="ECO:0000256" key="3">
    <source>
        <dbReference type="ARBA" id="ARBA00022840"/>
    </source>
</evidence>
<proteinExistence type="inferred from homology"/>
<dbReference type="Pfam" id="PF06723">
    <property type="entry name" value="MreB_Mbl"/>
    <property type="match status" value="1"/>
</dbReference>
<evidence type="ECO:0000256" key="4">
    <source>
        <dbReference type="ARBA" id="ARBA00022960"/>
    </source>
</evidence>
<evidence type="ECO:0000313" key="8">
    <source>
        <dbReference type="Proteomes" id="UP000886657"/>
    </source>
</evidence>
<dbReference type="PANTHER" id="PTHR42749">
    <property type="entry name" value="CELL SHAPE-DETERMINING PROTEIN MREB"/>
    <property type="match status" value="1"/>
</dbReference>
<comment type="caution">
    <text evidence="7">The sequence shown here is derived from an EMBL/GenBank/DDBJ whole genome shotgun (WGS) entry which is preliminary data.</text>
</comment>
<dbReference type="GO" id="GO:0005524">
    <property type="term" value="F:ATP binding"/>
    <property type="evidence" value="ECO:0007669"/>
    <property type="project" value="UniProtKB-KW"/>
</dbReference>
<name>A0A9D7XHB5_9BACT</name>
<dbReference type="GO" id="GO:0005737">
    <property type="term" value="C:cytoplasm"/>
    <property type="evidence" value="ECO:0007669"/>
    <property type="project" value="UniProtKB-SubCell"/>
</dbReference>
<feature type="binding site" evidence="6">
    <location>
        <begin position="217"/>
        <end position="220"/>
    </location>
    <ligand>
        <name>ATP</name>
        <dbReference type="ChEBI" id="CHEBI:30616"/>
    </ligand>
</feature>
<protein>
    <recommendedName>
        <fullName evidence="6">Cell shape-determining protein MreB</fullName>
    </recommendedName>
</protein>
<dbReference type="InterPro" id="IPR004000">
    <property type="entry name" value="Actin"/>
</dbReference>
<dbReference type="NCBIfam" id="TIGR00904">
    <property type="entry name" value="mreB"/>
    <property type="match status" value="1"/>
</dbReference>
<dbReference type="GO" id="GO:0000902">
    <property type="term" value="P:cell morphogenesis"/>
    <property type="evidence" value="ECO:0007669"/>
    <property type="project" value="InterPro"/>
</dbReference>
<organism evidence="7 8">
    <name type="scientific">Candidatus Geothrix skivensis</name>
    <dbReference type="NCBI Taxonomy" id="2954439"/>
    <lineage>
        <taxon>Bacteria</taxon>
        <taxon>Pseudomonadati</taxon>
        <taxon>Acidobacteriota</taxon>
        <taxon>Holophagae</taxon>
        <taxon>Holophagales</taxon>
        <taxon>Holophagaceae</taxon>
        <taxon>Geothrix</taxon>
    </lineage>
</organism>
<keyword evidence="3 6" id="KW-0067">ATP-binding</keyword>
<evidence type="ECO:0000313" key="7">
    <source>
        <dbReference type="EMBL" id="MBK9797191.1"/>
    </source>
</evidence>
<keyword evidence="1 6" id="KW-0963">Cytoplasm</keyword>
<dbReference type="PANTHER" id="PTHR42749:SF1">
    <property type="entry name" value="CELL SHAPE-DETERMINING PROTEIN MREB"/>
    <property type="match status" value="1"/>
</dbReference>
<evidence type="ECO:0000256" key="6">
    <source>
        <dbReference type="HAMAP-Rule" id="MF_02207"/>
    </source>
</evidence>
<comment type="subcellular location">
    <subcellularLocation>
        <location evidence="6">Cytoplasm</location>
    </subcellularLocation>
    <text evidence="6">Membrane-associated.</text>
</comment>
<comment type="function">
    <text evidence="6">Forms membrane-associated dynamic filaments that are essential for cell shape determination. Acts by regulating cell wall synthesis and cell elongation, and thus cell shape. A feedback loop between cell geometry and MreB localization may maintain elongated cell shape by targeting cell wall growth to regions of negative cell wall curvature.</text>
</comment>
<dbReference type="SUPFAM" id="SSF53067">
    <property type="entry name" value="Actin-like ATPase domain"/>
    <property type="match status" value="2"/>
</dbReference>
<keyword evidence="4 6" id="KW-0133">Cell shape</keyword>
<dbReference type="SMART" id="SM00268">
    <property type="entry name" value="ACTIN"/>
    <property type="match status" value="1"/>
</dbReference>
<dbReference type="EMBL" id="JADKIO010000008">
    <property type="protein sequence ID" value="MBK9797191.1"/>
    <property type="molecule type" value="Genomic_DNA"/>
</dbReference>
<evidence type="ECO:0000256" key="5">
    <source>
        <dbReference type="ARBA" id="ARBA00023458"/>
    </source>
</evidence>
<dbReference type="CDD" id="cd10225">
    <property type="entry name" value="ASKHA_NBD_MreB-like"/>
    <property type="match status" value="1"/>
</dbReference>
<comment type="subunit">
    <text evidence="6">Forms polymers.</text>
</comment>
<dbReference type="Proteomes" id="UP000886657">
    <property type="component" value="Unassembled WGS sequence"/>
</dbReference>
<reference evidence="7" key="1">
    <citation type="submission" date="2020-10" db="EMBL/GenBank/DDBJ databases">
        <title>Connecting structure to function with the recovery of over 1000 high-quality activated sludge metagenome-assembled genomes encoding full-length rRNA genes using long-read sequencing.</title>
        <authorList>
            <person name="Singleton C.M."/>
            <person name="Petriglieri F."/>
            <person name="Kristensen J.M."/>
            <person name="Kirkegaard R.H."/>
            <person name="Michaelsen T.Y."/>
            <person name="Andersen M.H."/>
            <person name="Karst S.M."/>
            <person name="Dueholm M.S."/>
            <person name="Nielsen P.H."/>
            <person name="Albertsen M."/>
        </authorList>
    </citation>
    <scope>NUCLEOTIDE SEQUENCE</scope>
    <source>
        <strain evidence="7">Skiv_18-Q3-R9-52_MAXAC.067</strain>
    </source>
</reference>
<feature type="binding site" evidence="6">
    <location>
        <begin position="297"/>
        <end position="300"/>
    </location>
    <ligand>
        <name>ATP</name>
        <dbReference type="ChEBI" id="CHEBI:30616"/>
    </ligand>
</feature>
<dbReference type="GO" id="GO:0008360">
    <property type="term" value="P:regulation of cell shape"/>
    <property type="evidence" value="ECO:0007669"/>
    <property type="project" value="UniProtKB-UniRule"/>
</dbReference>
<sequence length="347" mass="37763">MASLFSSQFWSNLFNSDLAIDLGTASTLIHTKQAGRIVIYEPSIVAVNTVTHEVEAVGDEAKQLLGRAPQGVRTIRPMKDGMIFEVDAAEKMLAAFILKARPNRGIARTRIVVSVPPRAHQVARRAVKQVCYDAKAGEVFLVDQTMVAAIGAGLAINEKRGCMIVDIGGGTTDVAVISYNGKVFSDSILIAGDEMDEAVVKYIREKYNVLISESSAEEVKWTLGSAFPSELTRTMDVSGRDQFEGLPKTLTLNDAEIREALAEPINAIIDLVRKALNETPPQLAADLIDRGICLTGGGSLIQGMDERLRKETHLPVFRAEDPQTAVVRGTALLLENIPLLRRIQILD</sequence>
<comment type="caution">
    <text evidence="6">Lacks conserved residue(s) required for the propagation of feature annotation.</text>
</comment>
<dbReference type="Gene3D" id="3.30.420.40">
    <property type="match status" value="3"/>
</dbReference>
<dbReference type="InterPro" id="IPR004753">
    <property type="entry name" value="MreB"/>
</dbReference>
<dbReference type="PRINTS" id="PR01652">
    <property type="entry name" value="SHAPEPROTEIN"/>
</dbReference>
<accession>A0A9D7XHB5</accession>
<gene>
    <name evidence="6" type="primary">mreB</name>
    <name evidence="7" type="ORF">IPP58_11960</name>
</gene>
<dbReference type="InterPro" id="IPR043129">
    <property type="entry name" value="ATPase_NBD"/>
</dbReference>
<dbReference type="AlphaFoldDB" id="A0A9D7XHB5"/>